<dbReference type="NCBIfam" id="NF045613">
    <property type="entry name" value="PA1571_fam"/>
    <property type="match status" value="1"/>
</dbReference>
<evidence type="ECO:0000313" key="1">
    <source>
        <dbReference type="EMBL" id="MCK0536628.1"/>
    </source>
</evidence>
<gene>
    <name evidence="1" type="ORF">MU846_02805</name>
</gene>
<dbReference type="InterPro" id="IPR054635">
    <property type="entry name" value="PA1571-like"/>
</dbReference>
<dbReference type="RefSeq" id="WP_246948098.1">
    <property type="nucleotide sequence ID" value="NZ_JALKII010000001.1"/>
</dbReference>
<dbReference type="Proteomes" id="UP001165524">
    <property type="component" value="Unassembled WGS sequence"/>
</dbReference>
<sequence length="61" mass="6632">MNRNLQSDNLPAGDKDFNGAALIDAQGREIPITEDMVQQACAHLERAWQYPASAPAQHQAG</sequence>
<organism evidence="1 2">
    <name type="scientific">Alcanivorax quisquiliarum</name>
    <dbReference type="NCBI Taxonomy" id="2933565"/>
    <lineage>
        <taxon>Bacteria</taxon>
        <taxon>Pseudomonadati</taxon>
        <taxon>Pseudomonadota</taxon>
        <taxon>Gammaproteobacteria</taxon>
        <taxon>Oceanospirillales</taxon>
        <taxon>Alcanivoracaceae</taxon>
        <taxon>Alcanivorax</taxon>
    </lineage>
</organism>
<proteinExistence type="predicted"/>
<keyword evidence="2" id="KW-1185">Reference proteome</keyword>
<comment type="caution">
    <text evidence="1">The sequence shown here is derived from an EMBL/GenBank/DDBJ whole genome shotgun (WGS) entry which is preliminary data.</text>
</comment>
<protein>
    <submittedName>
        <fullName evidence="1">Uncharacterized protein</fullName>
    </submittedName>
</protein>
<evidence type="ECO:0000313" key="2">
    <source>
        <dbReference type="Proteomes" id="UP001165524"/>
    </source>
</evidence>
<accession>A0ABT0E4D8</accession>
<name>A0ABT0E4D8_9GAMM</name>
<dbReference type="EMBL" id="JALKII010000001">
    <property type="protein sequence ID" value="MCK0536628.1"/>
    <property type="molecule type" value="Genomic_DNA"/>
</dbReference>
<reference evidence="1" key="1">
    <citation type="submission" date="2022-04" db="EMBL/GenBank/DDBJ databases">
        <title>Alcanivorax sp. CY1518 draft genome sequence.</title>
        <authorList>
            <person name="Zhao G."/>
            <person name="An M."/>
        </authorList>
    </citation>
    <scope>NUCLEOTIDE SEQUENCE</scope>
    <source>
        <strain evidence="1">CY1518</strain>
    </source>
</reference>